<evidence type="ECO:0008006" key="3">
    <source>
        <dbReference type="Google" id="ProtNLM"/>
    </source>
</evidence>
<accession>A0AB73I7M2</accession>
<gene>
    <name evidence="1" type="ORF">J2793_001299</name>
</gene>
<name>A0AB73I7M2_9BURK</name>
<dbReference type="EMBL" id="JAURTK010000002">
    <property type="protein sequence ID" value="MDP9645866.1"/>
    <property type="molecule type" value="Genomic_DNA"/>
</dbReference>
<dbReference type="AlphaFoldDB" id="A0AB73I7M2"/>
<organism evidence="1 2">
    <name type="scientific">Paraburkholderia caledonica</name>
    <dbReference type="NCBI Taxonomy" id="134536"/>
    <lineage>
        <taxon>Bacteria</taxon>
        <taxon>Pseudomonadati</taxon>
        <taxon>Pseudomonadota</taxon>
        <taxon>Betaproteobacteria</taxon>
        <taxon>Burkholderiales</taxon>
        <taxon>Burkholderiaceae</taxon>
        <taxon>Paraburkholderia</taxon>
    </lineage>
</organism>
<proteinExistence type="predicted"/>
<reference evidence="1" key="1">
    <citation type="submission" date="2023-07" db="EMBL/GenBank/DDBJ databases">
        <title>Sorghum-associated microbial communities from plants grown in Nebraska, USA.</title>
        <authorList>
            <person name="Schachtman D."/>
        </authorList>
    </citation>
    <scope>NUCLEOTIDE SEQUENCE</scope>
    <source>
        <strain evidence="1">DS1061</strain>
    </source>
</reference>
<evidence type="ECO:0000313" key="2">
    <source>
        <dbReference type="Proteomes" id="UP001229486"/>
    </source>
</evidence>
<evidence type="ECO:0000313" key="1">
    <source>
        <dbReference type="EMBL" id="MDP9645866.1"/>
    </source>
</evidence>
<protein>
    <recommendedName>
        <fullName evidence="3">Transcriptional regulator</fullName>
    </recommendedName>
</protein>
<sequence length="46" mass="5178">MTRIEDRQLGKRETIALNLLSSAIESDVVRAALGPDWTNRVKRILA</sequence>
<dbReference type="Proteomes" id="UP001229486">
    <property type="component" value="Unassembled WGS sequence"/>
</dbReference>
<comment type="caution">
    <text evidence="1">The sequence shown here is derived from an EMBL/GenBank/DDBJ whole genome shotgun (WGS) entry which is preliminary data.</text>
</comment>